<feature type="region of interest" description="Disordered" evidence="1">
    <location>
        <begin position="136"/>
        <end position="159"/>
    </location>
</feature>
<name>A0A7X0PCY5_9BURK</name>
<dbReference type="EMBL" id="JACHLK010000003">
    <property type="protein sequence ID" value="MBB6559630.1"/>
    <property type="molecule type" value="Genomic_DNA"/>
</dbReference>
<reference evidence="2 3" key="1">
    <citation type="submission" date="2020-08" db="EMBL/GenBank/DDBJ databases">
        <title>Functional genomics of gut bacteria from endangered species of beetles.</title>
        <authorList>
            <person name="Carlos-Shanley C."/>
        </authorList>
    </citation>
    <scope>NUCLEOTIDE SEQUENCE [LARGE SCALE GENOMIC DNA]</scope>
    <source>
        <strain evidence="2 3">S00198</strain>
    </source>
</reference>
<protein>
    <submittedName>
        <fullName evidence="2">Uncharacterized protein</fullName>
    </submittedName>
</protein>
<dbReference type="Proteomes" id="UP000575083">
    <property type="component" value="Unassembled WGS sequence"/>
</dbReference>
<dbReference type="Pfam" id="PF24233">
    <property type="entry name" value="DUF7446"/>
    <property type="match status" value="1"/>
</dbReference>
<dbReference type="RefSeq" id="WP_184857020.1">
    <property type="nucleotide sequence ID" value="NZ_JACHLK010000003.1"/>
</dbReference>
<gene>
    <name evidence="2" type="ORF">HNP48_002297</name>
</gene>
<dbReference type="AlphaFoldDB" id="A0A7X0PCY5"/>
<accession>A0A7X0PCY5</accession>
<dbReference type="InterPro" id="IPR055869">
    <property type="entry name" value="DUF7446"/>
</dbReference>
<evidence type="ECO:0000313" key="3">
    <source>
        <dbReference type="Proteomes" id="UP000575083"/>
    </source>
</evidence>
<evidence type="ECO:0000313" key="2">
    <source>
        <dbReference type="EMBL" id="MBB6559630.1"/>
    </source>
</evidence>
<keyword evidence="3" id="KW-1185">Reference proteome</keyword>
<sequence length="159" mass="17206">MSDRKLHIATHPLTGRILQGRARSSNGRILMSQTTDVTADVLLAVIQKAKQHGGSFDIHSYDGDGYTLSVVAKGSAAQAAAGAQPYRPEMAPLSDEQLKKLSATGPVHCENGVVTRGPAVYRDELQERFERGFRTAEKHYGISRPTPTTPKAQEGEQHG</sequence>
<evidence type="ECO:0000256" key="1">
    <source>
        <dbReference type="SAM" id="MobiDB-lite"/>
    </source>
</evidence>
<organism evidence="2 3">
    <name type="scientific">Acidovorax soli</name>
    <dbReference type="NCBI Taxonomy" id="592050"/>
    <lineage>
        <taxon>Bacteria</taxon>
        <taxon>Pseudomonadati</taxon>
        <taxon>Pseudomonadota</taxon>
        <taxon>Betaproteobacteria</taxon>
        <taxon>Burkholderiales</taxon>
        <taxon>Comamonadaceae</taxon>
        <taxon>Acidovorax</taxon>
    </lineage>
</organism>
<comment type="caution">
    <text evidence="2">The sequence shown here is derived from an EMBL/GenBank/DDBJ whole genome shotgun (WGS) entry which is preliminary data.</text>
</comment>
<proteinExistence type="predicted"/>